<keyword evidence="8" id="KW-0406">Ion transport</keyword>
<dbReference type="InterPro" id="IPR036942">
    <property type="entry name" value="Beta-barrel_TonB_sf"/>
</dbReference>
<organism evidence="18 19">
    <name type="scientific">Brevundimonas vitisensis</name>
    <dbReference type="NCBI Taxonomy" id="2800818"/>
    <lineage>
        <taxon>Bacteria</taxon>
        <taxon>Pseudomonadati</taxon>
        <taxon>Pseudomonadota</taxon>
        <taxon>Alphaproteobacteria</taxon>
        <taxon>Caulobacterales</taxon>
        <taxon>Caulobacteraceae</taxon>
        <taxon>Brevundimonas</taxon>
    </lineage>
</organism>
<keyword evidence="6 15" id="KW-0732">Signal</keyword>
<dbReference type="SUPFAM" id="SSF56935">
    <property type="entry name" value="Porins"/>
    <property type="match status" value="1"/>
</dbReference>
<keyword evidence="7" id="KW-0408">Iron</keyword>
<dbReference type="InterPro" id="IPR010917">
    <property type="entry name" value="TonB_rcpt_CS"/>
</dbReference>
<evidence type="ECO:0000256" key="2">
    <source>
        <dbReference type="ARBA" id="ARBA00022448"/>
    </source>
</evidence>
<dbReference type="InterPro" id="IPR039426">
    <property type="entry name" value="TonB-dep_rcpt-like"/>
</dbReference>
<evidence type="ECO:0000256" key="5">
    <source>
        <dbReference type="ARBA" id="ARBA00022692"/>
    </source>
</evidence>
<feature type="signal peptide" evidence="15">
    <location>
        <begin position="1"/>
        <end position="26"/>
    </location>
</feature>
<evidence type="ECO:0000256" key="6">
    <source>
        <dbReference type="ARBA" id="ARBA00022729"/>
    </source>
</evidence>
<keyword evidence="10 12" id="KW-0472">Membrane</keyword>
<name>A0ABX7BR52_9CAUL</name>
<keyword evidence="4" id="KW-0410">Iron transport</keyword>
<keyword evidence="19" id="KW-1185">Reference proteome</keyword>
<protein>
    <submittedName>
        <fullName evidence="18">TonB-dependent receptor</fullName>
    </submittedName>
</protein>
<dbReference type="PROSITE" id="PS52016">
    <property type="entry name" value="TONB_DEPENDENT_REC_3"/>
    <property type="match status" value="1"/>
</dbReference>
<dbReference type="Gene3D" id="2.40.170.20">
    <property type="entry name" value="TonB-dependent receptor, beta-barrel domain"/>
    <property type="match status" value="1"/>
</dbReference>
<evidence type="ECO:0000256" key="14">
    <source>
        <dbReference type="RuleBase" id="RU003357"/>
    </source>
</evidence>
<gene>
    <name evidence="18" type="ORF">JIP62_12110</name>
</gene>
<accession>A0ABX7BR52</accession>
<sequence length="886" mass="96159">MMNRKRVFWATTALVTGLLVAGAASAQSTGTVASEATDVDELVVTGVRGPREVGGAVAQTVDKTRSTITQELIARQNPGQTILQSLNLVPGLNFTNSDPYGNSGGNLRLRGFDGNRVGLAFDGVPLNDTGNYATYSNQQLDPELIERASVNQGTTDNDSPTAAAIGGIINYISSIPYEEAGVSTTASIGEFNYHRVFLRADTGAFGPWGTTAYATISNTRYDKFKGPGELEKSQFNARLYQNLGDGNFASISAHWNRNRNDFYNNFVNLAQFNAGGYLENDIACFRPAGVNGSVQNESTGSVRILSDGSSATGSCTNYHGLRINPSDTGNIRGNFSYGLTDSFRITIDPSFQYVMANGGGFTLVQERDDRLDRNSANNSTACLAGNNLNGGVDLNGDGDSCDNVGLYTPSNTNTRRYGVLASAIWDVTDNHRLTFSYTNDYGRHRQTGEATRFNQGSEPFEVYGGKEGWGDETRRVFGTDGSFYRSRDRFSEAILNQFSIDYRGRFFNDALTILVGARAPFFARNLNQFCYTQNGTSTVLCTTQPVATTLANGNVQFAGNTNQYVAPYSQRFEYDDILPSFQVGYDFGESSVYASYSEQIAVPRTDNLYTAFRNPTATTLQPIAFNDVEPEFTKNYEVGYRYTTSSVVASAAIFQNDYSNRVVSTLDNDPTSETFNTTIDRNIGEVSSYGAEGSIGWSVTDAISLYASATYLNAELQEDQIVGSFTCPAGGVTTPGANGFGCTPNQRSPLIIPTAGKKVVETPEWMATVRGDWLVTENLSVGLQAKWVDERFTTDVNDELVPSYTVVDFDARYDLTDVFGVKNAYVQVNVSNLFDEEYPINISSGTNALPIADVNPNAGVNSRSGSPRTFGIGAPRTAVITLGTRF</sequence>
<evidence type="ECO:0000256" key="3">
    <source>
        <dbReference type="ARBA" id="ARBA00022452"/>
    </source>
</evidence>
<dbReference type="InterPro" id="IPR012910">
    <property type="entry name" value="Plug_dom"/>
</dbReference>
<feature type="chain" id="PRO_5045540865" evidence="15">
    <location>
        <begin position="27"/>
        <end position="886"/>
    </location>
</feature>
<dbReference type="Proteomes" id="UP000595448">
    <property type="component" value="Chromosome"/>
</dbReference>
<reference evidence="18 19" key="1">
    <citation type="submission" date="2021-01" db="EMBL/GenBank/DDBJ databases">
        <title>Brevundimonas vitis sp. nov., an bacterium isolated from grape (Vitis vinifera).</title>
        <authorList>
            <person name="Jiang L."/>
            <person name="Lee J."/>
        </authorList>
    </citation>
    <scope>NUCLEOTIDE SEQUENCE [LARGE SCALE GENOMIC DNA]</scope>
    <source>
        <strain evidence="18 19">GRTSA-9</strain>
    </source>
</reference>
<feature type="short sequence motif" description="TonB C-terminal box" evidence="13">
    <location>
        <begin position="869"/>
        <end position="886"/>
    </location>
</feature>
<feature type="domain" description="TonB-dependent receptor plug" evidence="17">
    <location>
        <begin position="59"/>
        <end position="157"/>
    </location>
</feature>
<keyword evidence="9 14" id="KW-0798">TonB box</keyword>
<evidence type="ECO:0000313" key="19">
    <source>
        <dbReference type="Proteomes" id="UP000595448"/>
    </source>
</evidence>
<keyword evidence="3 12" id="KW-1134">Transmembrane beta strand</keyword>
<dbReference type="InterPro" id="IPR037066">
    <property type="entry name" value="Plug_dom_sf"/>
</dbReference>
<dbReference type="Pfam" id="PF07715">
    <property type="entry name" value="Plug"/>
    <property type="match status" value="1"/>
</dbReference>
<evidence type="ECO:0000259" key="17">
    <source>
        <dbReference type="Pfam" id="PF07715"/>
    </source>
</evidence>
<evidence type="ECO:0000256" key="8">
    <source>
        <dbReference type="ARBA" id="ARBA00023065"/>
    </source>
</evidence>
<evidence type="ECO:0000256" key="7">
    <source>
        <dbReference type="ARBA" id="ARBA00023004"/>
    </source>
</evidence>
<keyword evidence="18" id="KW-0675">Receptor</keyword>
<evidence type="ECO:0000256" key="10">
    <source>
        <dbReference type="ARBA" id="ARBA00023136"/>
    </source>
</evidence>
<evidence type="ECO:0000313" key="18">
    <source>
        <dbReference type="EMBL" id="QQQ20123.1"/>
    </source>
</evidence>
<keyword evidence="11 12" id="KW-0998">Cell outer membrane</keyword>
<evidence type="ECO:0000256" key="15">
    <source>
        <dbReference type="SAM" id="SignalP"/>
    </source>
</evidence>
<evidence type="ECO:0000259" key="16">
    <source>
        <dbReference type="Pfam" id="PF00593"/>
    </source>
</evidence>
<dbReference type="EMBL" id="CP067977">
    <property type="protein sequence ID" value="QQQ20123.1"/>
    <property type="molecule type" value="Genomic_DNA"/>
</dbReference>
<keyword evidence="2 12" id="KW-0813">Transport</keyword>
<keyword evidence="5 12" id="KW-0812">Transmembrane</keyword>
<evidence type="ECO:0000256" key="12">
    <source>
        <dbReference type="PROSITE-ProRule" id="PRU01360"/>
    </source>
</evidence>
<evidence type="ECO:0000256" key="1">
    <source>
        <dbReference type="ARBA" id="ARBA00004571"/>
    </source>
</evidence>
<comment type="subcellular location">
    <subcellularLocation>
        <location evidence="1 12">Cell outer membrane</location>
        <topology evidence="1 12">Multi-pass membrane protein</topology>
    </subcellularLocation>
</comment>
<dbReference type="Gene3D" id="2.170.130.10">
    <property type="entry name" value="TonB-dependent receptor, plug domain"/>
    <property type="match status" value="1"/>
</dbReference>
<dbReference type="PANTHER" id="PTHR32552:SF89">
    <property type="entry name" value="CATECHOLATE SIDEROPHORE RECEPTOR FIU"/>
    <property type="match status" value="1"/>
</dbReference>
<dbReference type="PANTHER" id="PTHR32552">
    <property type="entry name" value="FERRICHROME IRON RECEPTOR-RELATED"/>
    <property type="match status" value="1"/>
</dbReference>
<dbReference type="InterPro" id="IPR000531">
    <property type="entry name" value="Beta-barrel_TonB"/>
</dbReference>
<evidence type="ECO:0000256" key="13">
    <source>
        <dbReference type="PROSITE-ProRule" id="PRU10144"/>
    </source>
</evidence>
<feature type="domain" description="TonB-dependent receptor-like beta-barrel" evidence="16">
    <location>
        <begin position="326"/>
        <end position="833"/>
    </location>
</feature>
<dbReference type="PROSITE" id="PS01156">
    <property type="entry name" value="TONB_DEPENDENT_REC_2"/>
    <property type="match status" value="1"/>
</dbReference>
<dbReference type="Pfam" id="PF00593">
    <property type="entry name" value="TonB_dep_Rec_b-barrel"/>
    <property type="match status" value="1"/>
</dbReference>
<evidence type="ECO:0000256" key="11">
    <source>
        <dbReference type="ARBA" id="ARBA00023237"/>
    </source>
</evidence>
<proteinExistence type="inferred from homology"/>
<comment type="similarity">
    <text evidence="12 14">Belongs to the TonB-dependent receptor family.</text>
</comment>
<evidence type="ECO:0000256" key="9">
    <source>
        <dbReference type="ARBA" id="ARBA00023077"/>
    </source>
</evidence>
<evidence type="ECO:0000256" key="4">
    <source>
        <dbReference type="ARBA" id="ARBA00022496"/>
    </source>
</evidence>